<dbReference type="GO" id="GO:0003677">
    <property type="term" value="F:DNA binding"/>
    <property type="evidence" value="ECO:0007669"/>
    <property type="project" value="UniProtKB-KW"/>
</dbReference>
<dbReference type="AlphaFoldDB" id="A0A1A7Z2A4"/>
<accession>A0A1A7Z2A4</accession>
<evidence type="ECO:0000313" key="2">
    <source>
        <dbReference type="EMBL" id="SBP36481.1"/>
    </source>
</evidence>
<keyword evidence="2" id="KW-0371">Homeobox</keyword>
<organism evidence="2">
    <name type="scientific">Iconisemion striatum</name>
    <dbReference type="NCBI Taxonomy" id="60296"/>
    <lineage>
        <taxon>Eukaryota</taxon>
        <taxon>Metazoa</taxon>
        <taxon>Chordata</taxon>
        <taxon>Craniata</taxon>
        <taxon>Vertebrata</taxon>
        <taxon>Euteleostomi</taxon>
        <taxon>Actinopterygii</taxon>
        <taxon>Neopterygii</taxon>
        <taxon>Teleostei</taxon>
        <taxon>Neoteleostei</taxon>
        <taxon>Acanthomorphata</taxon>
        <taxon>Ovalentaria</taxon>
        <taxon>Atherinomorphae</taxon>
        <taxon>Cyprinodontiformes</taxon>
        <taxon>Nothobranchiidae</taxon>
        <taxon>Iconisemion</taxon>
    </lineage>
</organism>
<feature type="non-terminal residue" evidence="2">
    <location>
        <position position="79"/>
    </location>
</feature>
<dbReference type="EMBL" id="HADX01014249">
    <property type="protein sequence ID" value="SBP36481.1"/>
    <property type="molecule type" value="Transcribed_RNA"/>
</dbReference>
<evidence type="ECO:0000256" key="1">
    <source>
        <dbReference type="SAM" id="MobiDB-lite"/>
    </source>
</evidence>
<gene>
    <name evidence="2" type="primary">DRGX</name>
</gene>
<sequence length="79" mass="9176">QSQRSHKSPHPGWQSRQTRSLLQGTAGEKVKRCRQNLEVLIICVTVPAVPYLLCFDEQRSTTPETSWDRISQDHSVWMR</sequence>
<feature type="region of interest" description="Disordered" evidence="1">
    <location>
        <begin position="59"/>
        <end position="79"/>
    </location>
</feature>
<reference evidence="2" key="2">
    <citation type="submission" date="2016-06" db="EMBL/GenBank/DDBJ databases">
        <title>The genome of a short-lived fish provides insights into sex chromosome evolution and the genetic control of aging.</title>
        <authorList>
            <person name="Reichwald K."/>
            <person name="Felder M."/>
            <person name="Petzold A."/>
            <person name="Koch P."/>
            <person name="Groth M."/>
            <person name="Platzer M."/>
        </authorList>
    </citation>
    <scope>NUCLEOTIDE SEQUENCE</scope>
    <source>
        <tissue evidence="2">Brain</tissue>
    </source>
</reference>
<name>A0A1A7Z2A4_9TELE</name>
<proteinExistence type="predicted"/>
<feature type="region of interest" description="Disordered" evidence="1">
    <location>
        <begin position="1"/>
        <end position="21"/>
    </location>
</feature>
<feature type="non-terminal residue" evidence="2">
    <location>
        <position position="1"/>
    </location>
</feature>
<reference evidence="2" key="1">
    <citation type="submission" date="2016-05" db="EMBL/GenBank/DDBJ databases">
        <authorList>
            <person name="Lavstsen T."/>
            <person name="Jespersen J.S."/>
        </authorList>
    </citation>
    <scope>NUCLEOTIDE SEQUENCE</scope>
    <source>
        <tissue evidence="2">Brain</tissue>
    </source>
</reference>
<protein>
    <submittedName>
        <fullName evidence="2">Dorsal root ganglia homeobox</fullName>
    </submittedName>
</protein>
<keyword evidence="2" id="KW-0238">DNA-binding</keyword>